<dbReference type="AlphaFoldDB" id="A0A6G1GEL0"/>
<sequence>MLWLNAKDEDSLRQSFGNAARRILQEHPSAQRLSSVDLKGSLGEVVEAVKGWLSLPKNTRWLVVYDNYDNPKVAGNTDVATLEIRKYLPESHQGSVIITTRSSRVTIGHRIPVRKLENMQDCLEILSDTSRREGLMRDPDAVKLVNELDGLPLALATAGAYLEQVTTSLAEYLRLYQESWLKLQKRSPELSSYEDRTLYSTWDISFMFKNRTDFRPSSYNCGRTSTIRTSGSNFFAMAI</sequence>
<reference evidence="3" key="2">
    <citation type="submission" date="2020-04" db="EMBL/GenBank/DDBJ databases">
        <authorList>
            <consortium name="NCBI Genome Project"/>
        </authorList>
    </citation>
    <scope>NUCLEOTIDE SEQUENCE</scope>
    <source>
        <strain evidence="3">CBS 781.70</strain>
    </source>
</reference>
<dbReference type="InterPro" id="IPR053137">
    <property type="entry name" value="NLR-like"/>
</dbReference>
<organism evidence="1">
    <name type="scientific">Eremomyces bilateralis CBS 781.70</name>
    <dbReference type="NCBI Taxonomy" id="1392243"/>
    <lineage>
        <taxon>Eukaryota</taxon>
        <taxon>Fungi</taxon>
        <taxon>Dikarya</taxon>
        <taxon>Ascomycota</taxon>
        <taxon>Pezizomycotina</taxon>
        <taxon>Dothideomycetes</taxon>
        <taxon>Dothideomycetes incertae sedis</taxon>
        <taxon>Eremomycetales</taxon>
        <taxon>Eremomycetaceae</taxon>
        <taxon>Eremomyces</taxon>
    </lineage>
</organism>
<gene>
    <name evidence="1 3" type="ORF">P152DRAFT_446116</name>
</gene>
<dbReference type="Gene3D" id="3.40.50.300">
    <property type="entry name" value="P-loop containing nucleotide triphosphate hydrolases"/>
    <property type="match status" value="1"/>
</dbReference>
<keyword evidence="2" id="KW-1185">Reference proteome</keyword>
<dbReference type="PANTHER" id="PTHR46082:SF6">
    <property type="entry name" value="AAA+ ATPASE DOMAIN-CONTAINING PROTEIN-RELATED"/>
    <property type="match status" value="1"/>
</dbReference>
<reference evidence="3" key="3">
    <citation type="submission" date="2025-04" db="UniProtKB">
        <authorList>
            <consortium name="RefSeq"/>
        </authorList>
    </citation>
    <scope>IDENTIFICATION</scope>
    <source>
        <strain evidence="3">CBS 781.70</strain>
    </source>
</reference>
<evidence type="ECO:0000313" key="2">
    <source>
        <dbReference type="Proteomes" id="UP000504638"/>
    </source>
</evidence>
<evidence type="ECO:0008006" key="4">
    <source>
        <dbReference type="Google" id="ProtNLM"/>
    </source>
</evidence>
<dbReference type="RefSeq" id="XP_033538095.1">
    <property type="nucleotide sequence ID" value="XM_033677903.1"/>
</dbReference>
<evidence type="ECO:0000313" key="1">
    <source>
        <dbReference type="EMBL" id="KAF1816464.1"/>
    </source>
</evidence>
<dbReference type="Proteomes" id="UP000504638">
    <property type="component" value="Unplaced"/>
</dbReference>
<proteinExistence type="predicted"/>
<protein>
    <recommendedName>
        <fullName evidence="4">NB-ARC domain-containing protein</fullName>
    </recommendedName>
</protein>
<evidence type="ECO:0000313" key="3">
    <source>
        <dbReference type="RefSeq" id="XP_033538095.1"/>
    </source>
</evidence>
<dbReference type="EMBL" id="ML975150">
    <property type="protein sequence ID" value="KAF1816464.1"/>
    <property type="molecule type" value="Genomic_DNA"/>
</dbReference>
<reference evidence="1 3" key="1">
    <citation type="submission" date="2020-01" db="EMBL/GenBank/DDBJ databases">
        <authorList>
            <consortium name="DOE Joint Genome Institute"/>
            <person name="Haridas S."/>
            <person name="Albert R."/>
            <person name="Binder M."/>
            <person name="Bloem J."/>
            <person name="Labutti K."/>
            <person name="Salamov A."/>
            <person name="Andreopoulos B."/>
            <person name="Baker S.E."/>
            <person name="Barry K."/>
            <person name="Bills G."/>
            <person name="Bluhm B.H."/>
            <person name="Cannon C."/>
            <person name="Castanera R."/>
            <person name="Culley D.E."/>
            <person name="Daum C."/>
            <person name="Ezra D."/>
            <person name="Gonzalez J.B."/>
            <person name="Henrissat B."/>
            <person name="Kuo A."/>
            <person name="Liang C."/>
            <person name="Lipzen A."/>
            <person name="Lutzoni F."/>
            <person name="Magnuson J."/>
            <person name="Mondo S."/>
            <person name="Nolan M."/>
            <person name="Ohm R."/>
            <person name="Pangilinan J."/>
            <person name="Park H.-J."/>
            <person name="Ramirez L."/>
            <person name="Alfaro M."/>
            <person name="Sun H."/>
            <person name="Tritt A."/>
            <person name="Yoshinaga Y."/>
            <person name="Zwiers L.-H."/>
            <person name="Turgeon B.G."/>
            <person name="Goodwin S.B."/>
            <person name="Spatafora J.W."/>
            <person name="Crous P.W."/>
            <person name="Grigoriev I.V."/>
        </authorList>
    </citation>
    <scope>NUCLEOTIDE SEQUENCE</scope>
    <source>
        <strain evidence="1 3">CBS 781.70</strain>
    </source>
</reference>
<accession>A0A6G1GEL0</accession>
<dbReference type="SUPFAM" id="SSF52540">
    <property type="entry name" value="P-loop containing nucleoside triphosphate hydrolases"/>
    <property type="match status" value="1"/>
</dbReference>
<name>A0A6G1GEL0_9PEZI</name>
<dbReference type="PANTHER" id="PTHR46082">
    <property type="entry name" value="ATP/GTP-BINDING PROTEIN-RELATED"/>
    <property type="match status" value="1"/>
</dbReference>
<dbReference type="OrthoDB" id="674604at2759"/>
<dbReference type="GeneID" id="54418473"/>
<dbReference type="InterPro" id="IPR027417">
    <property type="entry name" value="P-loop_NTPase"/>
</dbReference>